<keyword evidence="1 2" id="KW-0732">Signal</keyword>
<sequence>MKQFLFAAATALALVAAPTLALSETVTPIAELKRGTMVMMTGDVARITDEDEFILADATGRVPVYVGPNFVPAAEGETVTVWGWVDDDLFSNEVYARRIQRADGTVIELRQGY</sequence>
<feature type="chain" id="PRO_5002722912" evidence="2">
    <location>
        <begin position="22"/>
        <end position="113"/>
    </location>
</feature>
<protein>
    <submittedName>
        <fullName evidence="3">Uncharacterized protein</fullName>
    </submittedName>
</protein>
<dbReference type="InterPro" id="IPR005220">
    <property type="entry name" value="CarO-like"/>
</dbReference>
<dbReference type="Pfam" id="PF04076">
    <property type="entry name" value="BOF"/>
    <property type="match status" value="1"/>
</dbReference>
<dbReference type="OrthoDB" id="467760at2"/>
<evidence type="ECO:0000313" key="3">
    <source>
        <dbReference type="EMBL" id="ABV93518.1"/>
    </source>
</evidence>
<dbReference type="EMBL" id="CP000830">
    <property type="protein sequence ID" value="ABV93518.1"/>
    <property type="molecule type" value="Genomic_DNA"/>
</dbReference>
<accession>A8LMH3</accession>
<organism evidence="3 4">
    <name type="scientific">Dinoroseobacter shibae (strain DSM 16493 / NCIMB 14021 / DFL 12)</name>
    <dbReference type="NCBI Taxonomy" id="398580"/>
    <lineage>
        <taxon>Bacteria</taxon>
        <taxon>Pseudomonadati</taxon>
        <taxon>Pseudomonadota</taxon>
        <taxon>Alphaproteobacteria</taxon>
        <taxon>Rhodobacterales</taxon>
        <taxon>Roseobacteraceae</taxon>
        <taxon>Dinoroseobacter</taxon>
    </lineage>
</organism>
<keyword evidence="4" id="KW-1185">Reference proteome</keyword>
<proteinExistence type="predicted"/>
<dbReference type="SUPFAM" id="SSF101756">
    <property type="entry name" value="Hypothetical protein YgiW"/>
    <property type="match status" value="1"/>
</dbReference>
<feature type="signal peptide" evidence="2">
    <location>
        <begin position="1"/>
        <end position="21"/>
    </location>
</feature>
<dbReference type="AlphaFoldDB" id="A8LMH3"/>
<dbReference type="Gene3D" id="2.40.50.200">
    <property type="entry name" value="Bacterial OB-fold"/>
    <property type="match status" value="1"/>
</dbReference>
<dbReference type="eggNOG" id="ENOG50333BB">
    <property type="taxonomic scope" value="Bacteria"/>
</dbReference>
<dbReference type="InterPro" id="IPR036700">
    <property type="entry name" value="BOBF_sf"/>
</dbReference>
<dbReference type="HOGENOM" id="CLU_2167441_0_0_5"/>
<dbReference type="NCBIfam" id="NF033674">
    <property type="entry name" value="stress_OB_fold"/>
    <property type="match status" value="1"/>
</dbReference>
<dbReference type="RefSeq" id="WP_012178448.1">
    <property type="nucleotide sequence ID" value="NC_009952.1"/>
</dbReference>
<evidence type="ECO:0000256" key="2">
    <source>
        <dbReference type="SAM" id="SignalP"/>
    </source>
</evidence>
<dbReference type="KEGG" id="dsh:Dshi_1776"/>
<reference evidence="4" key="1">
    <citation type="journal article" date="2010" name="ISME J.">
        <title>The complete genome sequence of the algal symbiont Dinoroseobacter shibae: a hitchhiker's guide to life in the sea.</title>
        <authorList>
            <person name="Wagner-Dobler I."/>
            <person name="Ballhausen B."/>
            <person name="Berger M."/>
            <person name="Brinkhoff T."/>
            <person name="Buchholz I."/>
            <person name="Bunk B."/>
            <person name="Cypionka H."/>
            <person name="Daniel R."/>
            <person name="Drepper T."/>
            <person name="Gerdts G."/>
            <person name="Hahnke S."/>
            <person name="Han C."/>
            <person name="Jahn D."/>
            <person name="Kalhoefer D."/>
            <person name="Kiss H."/>
            <person name="Klenk H.P."/>
            <person name="Kyrpides N."/>
            <person name="Liebl W."/>
            <person name="Liesegang H."/>
            <person name="Meincke L."/>
            <person name="Pati A."/>
            <person name="Petersen J."/>
            <person name="Piekarski T."/>
            <person name="Pommerenke C."/>
            <person name="Pradella S."/>
            <person name="Pukall R."/>
            <person name="Rabus R."/>
            <person name="Stackebrandt E."/>
            <person name="Thole S."/>
            <person name="Thompson L."/>
            <person name="Tielen P."/>
            <person name="Tomasch J."/>
            <person name="von Jan M."/>
            <person name="Wanphrut N."/>
            <person name="Wichels A."/>
            <person name="Zech H."/>
            <person name="Simon M."/>
        </authorList>
    </citation>
    <scope>NUCLEOTIDE SEQUENCE [LARGE SCALE GENOMIC DNA]</scope>
    <source>
        <strain evidence="4">DSM 16493 / NCIMB 14021 / DFL 12</strain>
    </source>
</reference>
<dbReference type="Proteomes" id="UP000006833">
    <property type="component" value="Chromosome"/>
</dbReference>
<gene>
    <name evidence="3" type="ordered locus">Dshi_1776</name>
</gene>
<evidence type="ECO:0000256" key="1">
    <source>
        <dbReference type="ARBA" id="ARBA00022729"/>
    </source>
</evidence>
<evidence type="ECO:0000313" key="4">
    <source>
        <dbReference type="Proteomes" id="UP000006833"/>
    </source>
</evidence>
<name>A8LMH3_DINSH</name>